<comment type="caution">
    <text evidence="2">The sequence shown here is derived from an EMBL/GenBank/DDBJ whole genome shotgun (WGS) entry which is preliminary data.</text>
</comment>
<evidence type="ECO:0000256" key="1">
    <source>
        <dbReference type="SAM" id="Phobius"/>
    </source>
</evidence>
<organism evidence="2 3">
    <name type="scientific">Cytobacillus purgationiresistens</name>
    <dbReference type="NCBI Taxonomy" id="863449"/>
    <lineage>
        <taxon>Bacteria</taxon>
        <taxon>Bacillati</taxon>
        <taxon>Bacillota</taxon>
        <taxon>Bacilli</taxon>
        <taxon>Bacillales</taxon>
        <taxon>Bacillaceae</taxon>
        <taxon>Cytobacillus</taxon>
    </lineage>
</organism>
<name>A0ABU0ADN2_9BACI</name>
<keyword evidence="3" id="KW-1185">Reference proteome</keyword>
<evidence type="ECO:0000313" key="3">
    <source>
        <dbReference type="Proteomes" id="UP001238088"/>
    </source>
</evidence>
<proteinExistence type="predicted"/>
<dbReference type="Proteomes" id="UP001238088">
    <property type="component" value="Unassembled WGS sequence"/>
</dbReference>
<accession>A0ABU0ADN2</accession>
<dbReference type="InterPro" id="IPR036259">
    <property type="entry name" value="MFS_trans_sf"/>
</dbReference>
<dbReference type="RefSeq" id="WP_307472510.1">
    <property type="nucleotide sequence ID" value="NZ_JAUSUB010000003.1"/>
</dbReference>
<gene>
    <name evidence="2" type="ORF">J2S17_001030</name>
</gene>
<feature type="transmembrane region" description="Helical" evidence="1">
    <location>
        <begin position="28"/>
        <end position="48"/>
    </location>
</feature>
<reference evidence="2 3" key="1">
    <citation type="submission" date="2023-07" db="EMBL/GenBank/DDBJ databases">
        <title>Genomic Encyclopedia of Type Strains, Phase IV (KMG-IV): sequencing the most valuable type-strain genomes for metagenomic binning, comparative biology and taxonomic classification.</title>
        <authorList>
            <person name="Goeker M."/>
        </authorList>
    </citation>
    <scope>NUCLEOTIDE SEQUENCE [LARGE SCALE GENOMIC DNA]</scope>
    <source>
        <strain evidence="2 3">DSM 23494</strain>
    </source>
</reference>
<dbReference type="Gene3D" id="1.20.1250.20">
    <property type="entry name" value="MFS general substrate transporter like domains"/>
    <property type="match status" value="1"/>
</dbReference>
<protein>
    <submittedName>
        <fullName evidence="2">MFS family permease</fullName>
    </submittedName>
</protein>
<keyword evidence="1" id="KW-1133">Transmembrane helix</keyword>
<evidence type="ECO:0000313" key="2">
    <source>
        <dbReference type="EMBL" id="MDQ0269160.1"/>
    </source>
</evidence>
<keyword evidence="1" id="KW-0472">Membrane</keyword>
<keyword evidence="1" id="KW-0812">Transmembrane</keyword>
<dbReference type="EMBL" id="JAUSUB010000003">
    <property type="protein sequence ID" value="MDQ0269160.1"/>
    <property type="molecule type" value="Genomic_DNA"/>
</dbReference>
<sequence>MSKFGGDRHPTILASLVSKRHQGKIQGWFMACTSLGGIVGPYVTGLLIENSAS</sequence>
<dbReference type="SUPFAM" id="SSF103473">
    <property type="entry name" value="MFS general substrate transporter"/>
    <property type="match status" value="1"/>
</dbReference>